<dbReference type="GO" id="GO:0005783">
    <property type="term" value="C:endoplasmic reticulum"/>
    <property type="evidence" value="ECO:0007669"/>
    <property type="project" value="TreeGrafter"/>
</dbReference>
<dbReference type="PANTHER" id="PTHR10984:SF58">
    <property type="entry name" value="OS05G0490200 PROTEIN"/>
    <property type="match status" value="1"/>
</dbReference>
<evidence type="ECO:0000313" key="4">
    <source>
        <dbReference type="Proteomes" id="UP001054889"/>
    </source>
</evidence>
<name>A0AAV5DX74_ELECO</name>
<keyword evidence="1" id="KW-0812">Transmembrane</keyword>
<dbReference type="EMBL" id="BQKI01000071">
    <property type="protein sequence ID" value="GJN14775.1"/>
    <property type="molecule type" value="Genomic_DNA"/>
</dbReference>
<dbReference type="InterPro" id="IPR039542">
    <property type="entry name" value="Erv_N"/>
</dbReference>
<dbReference type="Proteomes" id="UP001054889">
    <property type="component" value="Unassembled WGS sequence"/>
</dbReference>
<dbReference type="PANTHER" id="PTHR10984">
    <property type="entry name" value="ENDOPLASMIC RETICULUM-GOLGI INTERMEDIATE COMPARTMENT PROTEIN"/>
    <property type="match status" value="1"/>
</dbReference>
<dbReference type="Pfam" id="PF13850">
    <property type="entry name" value="ERGIC_N"/>
    <property type="match status" value="1"/>
</dbReference>
<evidence type="ECO:0000256" key="1">
    <source>
        <dbReference type="SAM" id="Phobius"/>
    </source>
</evidence>
<reference evidence="3" key="1">
    <citation type="journal article" date="2018" name="DNA Res.">
        <title>Multiple hybrid de novo genome assembly of finger millet, an orphan allotetraploid crop.</title>
        <authorList>
            <person name="Hatakeyama M."/>
            <person name="Aluri S."/>
            <person name="Balachadran M.T."/>
            <person name="Sivarajan S.R."/>
            <person name="Patrignani A."/>
            <person name="Gruter S."/>
            <person name="Poveda L."/>
            <person name="Shimizu-Inatsugi R."/>
            <person name="Baeten J."/>
            <person name="Francoijs K.J."/>
            <person name="Nataraja K.N."/>
            <person name="Reddy Y.A.N."/>
            <person name="Phadnis S."/>
            <person name="Ravikumar R.L."/>
            <person name="Schlapbach R."/>
            <person name="Sreeman S.M."/>
            <person name="Shimizu K.K."/>
        </authorList>
    </citation>
    <scope>NUCLEOTIDE SEQUENCE</scope>
</reference>
<feature type="transmembrane region" description="Helical" evidence="1">
    <location>
        <begin position="21"/>
        <end position="44"/>
    </location>
</feature>
<reference evidence="3" key="2">
    <citation type="submission" date="2021-12" db="EMBL/GenBank/DDBJ databases">
        <title>Resequencing data analysis of finger millet.</title>
        <authorList>
            <person name="Hatakeyama M."/>
            <person name="Aluri S."/>
            <person name="Balachadran M.T."/>
            <person name="Sivarajan S.R."/>
            <person name="Poveda L."/>
            <person name="Shimizu-Inatsugi R."/>
            <person name="Schlapbach R."/>
            <person name="Sreeman S.M."/>
            <person name="Shimizu K.K."/>
        </authorList>
    </citation>
    <scope>NUCLEOTIDE SEQUENCE</scope>
</reference>
<sequence>MEAFLQRLKGLDAYPKVNEDFYKRTLSGGVVTVVAAVVMLLLFISETISTSIVECWDASLCKRPYPVLRAPALCGVWGRVSAAGLTPACAMRGDRSSNLGPVGYRRYALPLHQARPSDASLCTRHFWLKFVHSLNLL</sequence>
<keyword evidence="1" id="KW-1133">Transmembrane helix</keyword>
<comment type="caution">
    <text evidence="3">The sequence shown here is derived from an EMBL/GenBank/DDBJ whole genome shotgun (WGS) entry which is preliminary data.</text>
</comment>
<evidence type="ECO:0000259" key="2">
    <source>
        <dbReference type="Pfam" id="PF13850"/>
    </source>
</evidence>
<gene>
    <name evidence="3" type="primary">gb01633</name>
    <name evidence="3" type="ORF">PR202_gb01633</name>
</gene>
<keyword evidence="1" id="KW-0472">Membrane</keyword>
<dbReference type="AlphaFoldDB" id="A0AAV5DX74"/>
<dbReference type="GO" id="GO:0030134">
    <property type="term" value="C:COPII-coated ER to Golgi transport vesicle"/>
    <property type="evidence" value="ECO:0007669"/>
    <property type="project" value="TreeGrafter"/>
</dbReference>
<keyword evidence="4" id="KW-1185">Reference proteome</keyword>
<dbReference type="InterPro" id="IPR045888">
    <property type="entry name" value="Erv"/>
</dbReference>
<feature type="domain" description="Endoplasmic reticulum vesicle transporter N-terminal" evidence="2">
    <location>
        <begin position="8"/>
        <end position="49"/>
    </location>
</feature>
<organism evidence="3 4">
    <name type="scientific">Eleusine coracana subsp. coracana</name>
    <dbReference type="NCBI Taxonomy" id="191504"/>
    <lineage>
        <taxon>Eukaryota</taxon>
        <taxon>Viridiplantae</taxon>
        <taxon>Streptophyta</taxon>
        <taxon>Embryophyta</taxon>
        <taxon>Tracheophyta</taxon>
        <taxon>Spermatophyta</taxon>
        <taxon>Magnoliopsida</taxon>
        <taxon>Liliopsida</taxon>
        <taxon>Poales</taxon>
        <taxon>Poaceae</taxon>
        <taxon>PACMAD clade</taxon>
        <taxon>Chloridoideae</taxon>
        <taxon>Cynodonteae</taxon>
        <taxon>Eleusininae</taxon>
        <taxon>Eleusine</taxon>
    </lineage>
</organism>
<protein>
    <recommendedName>
        <fullName evidence="2">Endoplasmic reticulum vesicle transporter N-terminal domain-containing protein</fullName>
    </recommendedName>
</protein>
<evidence type="ECO:0000313" key="3">
    <source>
        <dbReference type="EMBL" id="GJN14775.1"/>
    </source>
</evidence>
<accession>A0AAV5DX74</accession>
<proteinExistence type="predicted"/>